<accession>A0A7U3LL18</accession>
<feature type="transmembrane region" description="Helical" evidence="17">
    <location>
        <begin position="85"/>
        <end position="103"/>
    </location>
</feature>
<keyword evidence="11 17" id="KW-1133">Transmembrane helix</keyword>
<feature type="domain" description="NADH:quinone oxidoreductase/Mrp antiporter transmembrane" evidence="18">
    <location>
        <begin position="103"/>
        <end position="382"/>
    </location>
</feature>
<evidence type="ECO:0000256" key="10">
    <source>
        <dbReference type="ARBA" id="ARBA00022982"/>
    </source>
</evidence>
<dbReference type="GO" id="GO:0015990">
    <property type="term" value="P:electron transport coupled proton transport"/>
    <property type="evidence" value="ECO:0007669"/>
    <property type="project" value="TreeGrafter"/>
</dbReference>
<keyword evidence="15 17" id="KW-0472">Membrane</keyword>
<dbReference type="CTD" id="4538"/>
<evidence type="ECO:0000256" key="1">
    <source>
        <dbReference type="ARBA" id="ARBA00003257"/>
    </source>
</evidence>
<dbReference type="GO" id="GO:0008137">
    <property type="term" value="F:NADH dehydrogenase (ubiquinone) activity"/>
    <property type="evidence" value="ECO:0007669"/>
    <property type="project" value="UniProtKB-UniRule"/>
</dbReference>
<dbReference type="EMBL" id="LC553841">
    <property type="protein sequence ID" value="BCG44741.1"/>
    <property type="molecule type" value="Genomic_DNA"/>
</dbReference>
<feature type="transmembrane region" description="Helical" evidence="17">
    <location>
        <begin position="54"/>
        <end position="73"/>
    </location>
</feature>
<proteinExistence type="inferred from homology"/>
<feature type="transmembrane region" description="Helical" evidence="17">
    <location>
        <begin position="9"/>
        <end position="34"/>
    </location>
</feature>
<keyword evidence="13 17" id="KW-0830">Ubiquinone</keyword>
<comment type="function">
    <text evidence="1">Core subunit of the mitochondrial membrane respiratory chain NADH dehydrogenase (Complex I) that is believed to belong to the minimal assembly required for catalysis. Complex I functions in the transfer of electrons from NADH to the respiratory chain. The immediate electron acceptor for the enzyme is believed to be ubiquinone.</text>
</comment>
<feature type="transmembrane region" description="Helical" evidence="17">
    <location>
        <begin position="139"/>
        <end position="159"/>
    </location>
</feature>
<dbReference type="InterPro" id="IPR003918">
    <property type="entry name" value="NADH_UbQ_OxRdtase"/>
</dbReference>
<evidence type="ECO:0000256" key="13">
    <source>
        <dbReference type="ARBA" id="ARBA00023075"/>
    </source>
</evidence>
<feature type="transmembrane region" description="Helical" evidence="17">
    <location>
        <begin position="179"/>
        <end position="200"/>
    </location>
</feature>
<dbReference type="GO" id="GO:0003954">
    <property type="term" value="F:NADH dehydrogenase activity"/>
    <property type="evidence" value="ECO:0007669"/>
    <property type="project" value="TreeGrafter"/>
</dbReference>
<dbReference type="Pfam" id="PF00361">
    <property type="entry name" value="Proton_antipo_M"/>
    <property type="match status" value="1"/>
</dbReference>
<evidence type="ECO:0000259" key="18">
    <source>
        <dbReference type="Pfam" id="PF00361"/>
    </source>
</evidence>
<dbReference type="GeneID" id="71467480"/>
<evidence type="ECO:0000256" key="7">
    <source>
        <dbReference type="ARBA" id="ARBA00022660"/>
    </source>
</evidence>
<evidence type="ECO:0000256" key="5">
    <source>
        <dbReference type="ARBA" id="ARBA00021006"/>
    </source>
</evidence>
<name>A0A7U3LL18_AMBTS</name>
<evidence type="ECO:0000256" key="4">
    <source>
        <dbReference type="ARBA" id="ARBA00012944"/>
    </source>
</evidence>
<evidence type="ECO:0000256" key="12">
    <source>
        <dbReference type="ARBA" id="ARBA00023027"/>
    </source>
</evidence>
<comment type="function">
    <text evidence="17">Core subunit of the mitochondrial membrane respiratory chain NADH dehydrogenase (Complex I) which catalyzes electron transfer from NADH through the respiratory chain, using ubiquinone as an electron acceptor. Essential for the catalytic activity and assembly of complex I.</text>
</comment>
<feature type="transmembrane region" description="Helical" evidence="17">
    <location>
        <begin position="372"/>
        <end position="398"/>
    </location>
</feature>
<feature type="transmembrane region" description="Helical" evidence="17">
    <location>
        <begin position="339"/>
        <end position="360"/>
    </location>
</feature>
<dbReference type="PANTHER" id="PTHR43507">
    <property type="entry name" value="NADH-UBIQUINONE OXIDOREDUCTASE CHAIN 4"/>
    <property type="match status" value="1"/>
</dbReference>
<evidence type="ECO:0000256" key="16">
    <source>
        <dbReference type="ARBA" id="ARBA00049551"/>
    </source>
</evidence>
<dbReference type="AlphaFoldDB" id="A0A7U3LL18"/>
<evidence type="ECO:0000256" key="6">
    <source>
        <dbReference type="ARBA" id="ARBA00022448"/>
    </source>
</evidence>
<keyword evidence="10 17" id="KW-0249">Electron transport</keyword>
<evidence type="ECO:0000256" key="9">
    <source>
        <dbReference type="ARBA" id="ARBA00022967"/>
    </source>
</evidence>
<sequence>MLMPIFSSFLILCISSFIQSFEIMLMILIMMMIFFMQIINMQEVYMMSQISMDLMSVLLIILTIWITFLMFLASNSNKIYMSKSFLFYVNLMMFLLIICFSVTNLLAFYFFFESVLFPIIMMIFGWGNQPERLQAGFYMLMYTIFGSFPMFVMIIMYMNNMFCLSYNYMEWLSSVLGNLFIFLMLGFFVKIPMFFFHLWLPKAHVEAPISGSMILAGILLKLGIYGIYRFKMMMINSIIMYSELLISASIWGSVIISINCLFQIDIKSLIAYSSVCHMGIVFSGMLSFSMYSSMGALLLMIGHGLCSSGLFCLANLIYERTFTRSMVLFKGLKSVFPVLSLWWFLFSILNMSAPMTMNLFGEFFLSLSILKMSIFFFMPIMLVIFLSACYSIFMYSYINHGQGWLMWSMNQIYMREYNLLFLHFFPSILWIFKISFFCKWI</sequence>
<keyword evidence="8 17" id="KW-0812">Transmembrane</keyword>
<organism evidence="19">
    <name type="scientific">Amblyomma testudinarium</name>
    <name type="common">Hard tick</name>
    <dbReference type="NCBI Taxonomy" id="375577"/>
    <lineage>
        <taxon>Eukaryota</taxon>
        <taxon>Metazoa</taxon>
        <taxon>Ecdysozoa</taxon>
        <taxon>Arthropoda</taxon>
        <taxon>Chelicerata</taxon>
        <taxon>Arachnida</taxon>
        <taxon>Acari</taxon>
        <taxon>Parasitiformes</taxon>
        <taxon>Ixodida</taxon>
        <taxon>Ixodoidea</taxon>
        <taxon>Ixodidae</taxon>
        <taxon>Amblyomminae</taxon>
        <taxon>Amblyomma</taxon>
    </lineage>
</organism>
<evidence type="ECO:0000313" key="19">
    <source>
        <dbReference type="EMBL" id="BCG44741.1"/>
    </source>
</evidence>
<evidence type="ECO:0000256" key="14">
    <source>
        <dbReference type="ARBA" id="ARBA00023128"/>
    </source>
</evidence>
<evidence type="ECO:0000256" key="8">
    <source>
        <dbReference type="ARBA" id="ARBA00022692"/>
    </source>
</evidence>
<feature type="transmembrane region" description="Helical" evidence="17">
    <location>
        <begin position="240"/>
        <end position="262"/>
    </location>
</feature>
<comment type="catalytic activity">
    <reaction evidence="16 17">
        <text>a ubiquinone + NADH + 5 H(+)(in) = a ubiquinol + NAD(+) + 4 H(+)(out)</text>
        <dbReference type="Rhea" id="RHEA:29091"/>
        <dbReference type="Rhea" id="RHEA-COMP:9565"/>
        <dbReference type="Rhea" id="RHEA-COMP:9566"/>
        <dbReference type="ChEBI" id="CHEBI:15378"/>
        <dbReference type="ChEBI" id="CHEBI:16389"/>
        <dbReference type="ChEBI" id="CHEBI:17976"/>
        <dbReference type="ChEBI" id="CHEBI:57540"/>
        <dbReference type="ChEBI" id="CHEBI:57945"/>
        <dbReference type="EC" id="7.1.1.2"/>
    </reaction>
</comment>
<evidence type="ECO:0000256" key="15">
    <source>
        <dbReference type="ARBA" id="ARBA00023136"/>
    </source>
</evidence>
<feature type="transmembrane region" description="Helical" evidence="17">
    <location>
        <begin position="269"/>
        <end position="291"/>
    </location>
</feature>
<protein>
    <recommendedName>
        <fullName evidence="5 17">NADH-ubiquinone oxidoreductase chain 4</fullName>
        <ecNumber evidence="4 17">7.1.1.2</ecNumber>
    </recommendedName>
</protein>
<keyword evidence="7 17" id="KW-0679">Respiratory chain</keyword>
<gene>
    <name evidence="19" type="primary">ND4</name>
</gene>
<evidence type="ECO:0000256" key="11">
    <source>
        <dbReference type="ARBA" id="ARBA00022989"/>
    </source>
</evidence>
<dbReference type="RefSeq" id="YP_010324985.1">
    <property type="nucleotide sequence ID" value="NC_062071.1"/>
</dbReference>
<keyword evidence="6 17" id="KW-0813">Transport</keyword>
<evidence type="ECO:0000256" key="3">
    <source>
        <dbReference type="ARBA" id="ARBA00009025"/>
    </source>
</evidence>
<keyword evidence="14 17" id="KW-0496">Mitochondrion</keyword>
<feature type="transmembrane region" description="Helical" evidence="17">
    <location>
        <begin position="297"/>
        <end position="318"/>
    </location>
</feature>
<dbReference type="GO" id="GO:0048039">
    <property type="term" value="F:ubiquinone binding"/>
    <property type="evidence" value="ECO:0007669"/>
    <property type="project" value="TreeGrafter"/>
</dbReference>
<comment type="subcellular location">
    <subcellularLocation>
        <location evidence="2 17">Mitochondrion membrane</location>
        <topology evidence="2 17">Multi-pass membrane protein</topology>
    </subcellularLocation>
</comment>
<geneLocation type="mitochondrion" evidence="19"/>
<feature type="transmembrane region" description="Helical" evidence="17">
    <location>
        <begin position="419"/>
        <end position="437"/>
    </location>
</feature>
<reference evidence="19" key="1">
    <citation type="journal article" date="2020" name="Parasitol. Int.">
        <title>Amblyomma testudinarium infestation on a brown bear (Ursus arctos yesoensis) captured in Hokkaido, a northern island of Japan.</title>
        <authorList>
            <person name="Nakao R."/>
            <person name="Shinjo K."/>
            <person name="Sakiyama T."/>
            <person name="Ogata S."/>
            <person name="Kusakisako K."/>
            <person name="Kinoshita G."/>
            <person name="Naguib D."/>
            <person name="Chatanga E."/>
            <person name="Mohamed W.M.A."/>
            <person name="Moustafa M.A.M."/>
            <person name="Matsuno K."/>
            <person name="Ito T."/>
            <person name="Nonaka N."/>
            <person name="Sashika M."/>
            <person name="Tsubota T."/>
            <person name="Shimozuru M."/>
        </authorList>
    </citation>
    <scope>NUCLEOTIDE SEQUENCE</scope>
    <source>
        <strain evidence="19">AT19B37</strain>
    </source>
</reference>
<dbReference type="PRINTS" id="PR01437">
    <property type="entry name" value="NUOXDRDTASE4"/>
</dbReference>
<dbReference type="GO" id="GO:0031966">
    <property type="term" value="C:mitochondrial membrane"/>
    <property type="evidence" value="ECO:0007669"/>
    <property type="project" value="UniProtKB-SubCell"/>
</dbReference>
<feature type="transmembrane region" description="Helical" evidence="17">
    <location>
        <begin position="207"/>
        <end position="228"/>
    </location>
</feature>
<evidence type="ECO:0000256" key="17">
    <source>
        <dbReference type="RuleBase" id="RU003297"/>
    </source>
</evidence>
<keyword evidence="9" id="KW-1278">Translocase</keyword>
<evidence type="ECO:0000256" key="2">
    <source>
        <dbReference type="ARBA" id="ARBA00004225"/>
    </source>
</evidence>
<dbReference type="PANTHER" id="PTHR43507:SF20">
    <property type="entry name" value="NADH-UBIQUINONE OXIDOREDUCTASE CHAIN 4"/>
    <property type="match status" value="1"/>
</dbReference>
<comment type="similarity">
    <text evidence="3 17">Belongs to the complex I subunit 4 family.</text>
</comment>
<dbReference type="GO" id="GO:0042773">
    <property type="term" value="P:ATP synthesis coupled electron transport"/>
    <property type="evidence" value="ECO:0007669"/>
    <property type="project" value="InterPro"/>
</dbReference>
<dbReference type="EC" id="7.1.1.2" evidence="4 17"/>
<dbReference type="InterPro" id="IPR001750">
    <property type="entry name" value="ND/Mrp_TM"/>
</dbReference>
<keyword evidence="12 17" id="KW-0520">NAD</keyword>
<feature type="transmembrane region" description="Helical" evidence="17">
    <location>
        <begin position="109"/>
        <end position="127"/>
    </location>
</feature>